<dbReference type="PROSITE" id="PS50110">
    <property type="entry name" value="RESPONSE_REGULATORY"/>
    <property type="match status" value="1"/>
</dbReference>
<feature type="domain" description="Response regulatory" evidence="5">
    <location>
        <begin position="23"/>
        <end position="139"/>
    </location>
</feature>
<dbReference type="Pfam" id="PF00072">
    <property type="entry name" value="Response_reg"/>
    <property type="match status" value="1"/>
</dbReference>
<dbReference type="GO" id="GO:0003677">
    <property type="term" value="F:DNA binding"/>
    <property type="evidence" value="ECO:0007669"/>
    <property type="project" value="UniProtKB-KW"/>
</dbReference>
<dbReference type="Gene3D" id="3.40.50.2300">
    <property type="match status" value="1"/>
</dbReference>
<proteinExistence type="predicted"/>
<gene>
    <name evidence="6" type="ORF">GLUCOINTEAF2_0203030</name>
</gene>
<dbReference type="EMBL" id="JUFX02000215">
    <property type="protein sequence ID" value="KPH85993.1"/>
    <property type="molecule type" value="Genomic_DNA"/>
</dbReference>
<evidence type="ECO:0000313" key="7">
    <source>
        <dbReference type="Proteomes" id="UP000031553"/>
    </source>
</evidence>
<organism evidence="6 7">
    <name type="scientific">Komagataeibacter intermedius AF2</name>
    <dbReference type="NCBI Taxonomy" id="1458464"/>
    <lineage>
        <taxon>Bacteria</taxon>
        <taxon>Pseudomonadati</taxon>
        <taxon>Pseudomonadota</taxon>
        <taxon>Alphaproteobacteria</taxon>
        <taxon>Acetobacterales</taxon>
        <taxon>Acetobacteraceae</taxon>
        <taxon>Komagataeibacter</taxon>
    </lineage>
</organism>
<dbReference type="InterPro" id="IPR058245">
    <property type="entry name" value="NreC/VraR/RcsB-like_REC"/>
</dbReference>
<reference evidence="6 7" key="1">
    <citation type="submission" date="2015-07" db="EMBL/GenBank/DDBJ databases">
        <title>Draft Genome Sequence of Komagataeibacter intermedius Strain AF2, Isolated from Kombucha Tea.</title>
        <authorList>
            <person name="Santos R.A."/>
            <person name="Berretta A.A."/>
            <person name="Barud H.S."/>
            <person name="Ribeiro S.J."/>
            <person name="Gonzalez-Garcia L.N."/>
            <person name="Zucchi T.D."/>
            <person name="Goldman G.H."/>
            <person name="Riano-Pachon D.M."/>
        </authorList>
    </citation>
    <scope>NUCLEOTIDE SEQUENCE [LARGE SCALE GENOMIC DNA]</scope>
    <source>
        <strain evidence="6 7">AF2</strain>
    </source>
</reference>
<dbReference type="PROSITE" id="PS50043">
    <property type="entry name" value="HTH_LUXR_2"/>
    <property type="match status" value="1"/>
</dbReference>
<evidence type="ECO:0000256" key="2">
    <source>
        <dbReference type="ARBA" id="ARBA00023125"/>
    </source>
</evidence>
<accession>A0A0N0ME44</accession>
<feature type="modified residue" description="4-aspartylphosphate" evidence="3">
    <location>
        <position position="74"/>
    </location>
</feature>
<name>A0A0N0ME44_9PROT</name>
<evidence type="ECO:0000313" key="6">
    <source>
        <dbReference type="EMBL" id="KPH85993.1"/>
    </source>
</evidence>
<dbReference type="InterPro" id="IPR039420">
    <property type="entry name" value="WalR-like"/>
</dbReference>
<evidence type="ECO:0000259" key="5">
    <source>
        <dbReference type="PROSITE" id="PS50110"/>
    </source>
</evidence>
<dbReference type="PRINTS" id="PR00038">
    <property type="entry name" value="HTHLUXR"/>
</dbReference>
<keyword evidence="2" id="KW-0238">DNA-binding</keyword>
<protein>
    <submittedName>
        <fullName evidence="6">LuxR family transcriptional regulator</fullName>
    </submittedName>
</protein>
<dbReference type="PROSITE" id="PS00622">
    <property type="entry name" value="HTH_LUXR_1"/>
    <property type="match status" value="1"/>
</dbReference>
<dbReference type="SUPFAM" id="SSF52172">
    <property type="entry name" value="CheY-like"/>
    <property type="match status" value="1"/>
</dbReference>
<dbReference type="Pfam" id="PF00196">
    <property type="entry name" value="GerE"/>
    <property type="match status" value="1"/>
</dbReference>
<dbReference type="GO" id="GO:0006355">
    <property type="term" value="P:regulation of DNA-templated transcription"/>
    <property type="evidence" value="ECO:0007669"/>
    <property type="project" value="InterPro"/>
</dbReference>
<dbReference type="InterPro" id="IPR000792">
    <property type="entry name" value="Tscrpt_reg_LuxR_C"/>
</dbReference>
<dbReference type="SMART" id="SM00421">
    <property type="entry name" value="HTH_LUXR"/>
    <property type="match status" value="1"/>
</dbReference>
<dbReference type="GO" id="GO:0000160">
    <property type="term" value="P:phosphorelay signal transduction system"/>
    <property type="evidence" value="ECO:0007669"/>
    <property type="project" value="InterPro"/>
</dbReference>
<dbReference type="InterPro" id="IPR001789">
    <property type="entry name" value="Sig_transdc_resp-reg_receiver"/>
</dbReference>
<dbReference type="CDD" id="cd06170">
    <property type="entry name" value="LuxR_C_like"/>
    <property type="match status" value="1"/>
</dbReference>
<dbReference type="CDD" id="cd17535">
    <property type="entry name" value="REC_NarL-like"/>
    <property type="match status" value="1"/>
</dbReference>
<evidence type="ECO:0000256" key="3">
    <source>
        <dbReference type="PROSITE-ProRule" id="PRU00169"/>
    </source>
</evidence>
<dbReference type="SUPFAM" id="SSF46894">
    <property type="entry name" value="C-terminal effector domain of the bipartite response regulators"/>
    <property type="match status" value="1"/>
</dbReference>
<dbReference type="InterPro" id="IPR011006">
    <property type="entry name" value="CheY-like_superfamily"/>
</dbReference>
<dbReference type="PANTHER" id="PTHR43214">
    <property type="entry name" value="TWO-COMPONENT RESPONSE REGULATOR"/>
    <property type="match status" value="1"/>
</dbReference>
<dbReference type="Proteomes" id="UP000031553">
    <property type="component" value="Unassembled WGS sequence"/>
</dbReference>
<dbReference type="InterPro" id="IPR016032">
    <property type="entry name" value="Sig_transdc_resp-reg_C-effctor"/>
</dbReference>
<evidence type="ECO:0000256" key="1">
    <source>
        <dbReference type="ARBA" id="ARBA00022553"/>
    </source>
</evidence>
<evidence type="ECO:0000259" key="4">
    <source>
        <dbReference type="PROSITE" id="PS50043"/>
    </source>
</evidence>
<dbReference type="AlphaFoldDB" id="A0A0N0ME44"/>
<sequence length="234" mass="25271">MVLSFGIRFREYGAAMKKPVFIRVAMLEDDPLFHAAMARAIAAQADMVLHATATSRAGGLAMLAGPPADVLVADIGLPDGSGLDVVREACRRWPGCAVLVSTAFSDETHVMDAIACGATGYLLKDSEPGQQGMVDIRNAHQGGSPISPMVARRVLARFRQHLPSPAERALPAPSGREREVLLRVSQGFTTIEIARQLDVSAHTVQTHIRRIYRKLAVATRIEAVTTARRQGWLA</sequence>
<keyword evidence="1 3" id="KW-0597">Phosphoprotein</keyword>
<feature type="domain" description="HTH luxR-type" evidence="4">
    <location>
        <begin position="166"/>
        <end position="231"/>
    </location>
</feature>
<dbReference type="SMART" id="SM00448">
    <property type="entry name" value="REC"/>
    <property type="match status" value="1"/>
</dbReference>
<comment type="caution">
    <text evidence="6">The sequence shown here is derived from an EMBL/GenBank/DDBJ whole genome shotgun (WGS) entry which is preliminary data.</text>
</comment>